<dbReference type="Proteomes" id="UP000317730">
    <property type="component" value="Unassembled WGS sequence"/>
</dbReference>
<dbReference type="GO" id="GO:0005525">
    <property type="term" value="F:GTP binding"/>
    <property type="evidence" value="ECO:0007669"/>
    <property type="project" value="InterPro"/>
</dbReference>
<sequence>MPAARTQSVFGVTGRSGSGKTTLIQKLLPFFLEVGIRVSTIKHTHHGVDMDQPGKDTFLHRQSGAYEVMLATPQRWVLQHEMETPPSLKELLRAMSPVDLILVEGFHATVPASLEVWRPAIQKPPLFPDTPAISLVVTDSPDAPQGRPGLTFMKLDDIENIAAFIRKNAASITLDQAEPTC</sequence>
<gene>
    <name evidence="2" type="primary">mobB</name>
    <name evidence="2" type="ORF">APE01nite_18930</name>
</gene>
<dbReference type="RefSeq" id="WP_141376923.1">
    <property type="nucleotide sequence ID" value="NZ_BAPL01000012.1"/>
</dbReference>
<dbReference type="InterPro" id="IPR052539">
    <property type="entry name" value="MGD_biosynthesis_adapter"/>
</dbReference>
<comment type="caution">
    <text evidence="2">The sequence shown here is derived from an EMBL/GenBank/DDBJ whole genome shotgun (WGS) entry which is preliminary data.</text>
</comment>
<dbReference type="SUPFAM" id="SSF52540">
    <property type="entry name" value="P-loop containing nucleoside triphosphate hydrolases"/>
    <property type="match status" value="1"/>
</dbReference>
<evidence type="ECO:0000313" key="3">
    <source>
        <dbReference type="Proteomes" id="UP000317730"/>
    </source>
</evidence>
<reference evidence="2 3" key="1">
    <citation type="submission" date="2019-06" db="EMBL/GenBank/DDBJ databases">
        <title>Whole genome shotgun sequence of Acetobacter peroxydans NBRC 13755.</title>
        <authorList>
            <person name="Hosoyama A."/>
            <person name="Uohara A."/>
            <person name="Ohji S."/>
            <person name="Ichikawa N."/>
        </authorList>
    </citation>
    <scope>NUCLEOTIDE SEQUENCE [LARGE SCALE GENOMIC DNA]</scope>
    <source>
        <strain evidence="2 3">NBRC 13755</strain>
    </source>
</reference>
<feature type="domain" description="Molybdopterin-guanine dinucleotide biosynthesis protein B (MobB)" evidence="1">
    <location>
        <begin position="9"/>
        <end position="139"/>
    </location>
</feature>
<dbReference type="InterPro" id="IPR027417">
    <property type="entry name" value="P-loop_NTPase"/>
</dbReference>
<dbReference type="EMBL" id="BJMV01000010">
    <property type="protein sequence ID" value="GEB86096.1"/>
    <property type="molecule type" value="Genomic_DNA"/>
</dbReference>
<dbReference type="CDD" id="cd03116">
    <property type="entry name" value="MobB"/>
    <property type="match status" value="1"/>
</dbReference>
<dbReference type="AlphaFoldDB" id="A0A4Y3TUI4"/>
<keyword evidence="3" id="KW-1185">Reference proteome</keyword>
<accession>A0A4Y3TUI4</accession>
<name>A0A4Y3TUI4_9PROT</name>
<dbReference type="NCBIfam" id="TIGR00176">
    <property type="entry name" value="mobB"/>
    <property type="match status" value="1"/>
</dbReference>
<proteinExistence type="predicted"/>
<dbReference type="GO" id="GO:0006777">
    <property type="term" value="P:Mo-molybdopterin cofactor biosynthetic process"/>
    <property type="evidence" value="ECO:0007669"/>
    <property type="project" value="InterPro"/>
</dbReference>
<dbReference type="OrthoDB" id="9804758at2"/>
<dbReference type="Pfam" id="PF03205">
    <property type="entry name" value="MobB"/>
    <property type="match status" value="1"/>
</dbReference>
<protein>
    <submittedName>
        <fullName evidence="2">Molybdopterin-guanine dinucleotide biosynthesis protein MobB</fullName>
    </submittedName>
</protein>
<dbReference type="PANTHER" id="PTHR40072">
    <property type="entry name" value="MOLYBDOPTERIN-GUANINE DINUCLEOTIDE BIOSYNTHESIS ADAPTER PROTEIN-RELATED"/>
    <property type="match status" value="1"/>
</dbReference>
<evidence type="ECO:0000313" key="2">
    <source>
        <dbReference type="EMBL" id="GEB86096.1"/>
    </source>
</evidence>
<organism evidence="2 3">
    <name type="scientific">Acetobacter peroxydans</name>
    <dbReference type="NCBI Taxonomy" id="104098"/>
    <lineage>
        <taxon>Bacteria</taxon>
        <taxon>Pseudomonadati</taxon>
        <taxon>Pseudomonadota</taxon>
        <taxon>Alphaproteobacteria</taxon>
        <taxon>Acetobacterales</taxon>
        <taxon>Acetobacteraceae</taxon>
        <taxon>Acetobacter</taxon>
    </lineage>
</organism>
<dbReference type="InterPro" id="IPR004435">
    <property type="entry name" value="MobB_dom"/>
</dbReference>
<evidence type="ECO:0000259" key="1">
    <source>
        <dbReference type="Pfam" id="PF03205"/>
    </source>
</evidence>
<dbReference type="Gene3D" id="3.40.50.300">
    <property type="entry name" value="P-loop containing nucleotide triphosphate hydrolases"/>
    <property type="match status" value="1"/>
</dbReference>
<dbReference type="PANTHER" id="PTHR40072:SF1">
    <property type="entry name" value="MOLYBDOPTERIN-GUANINE DINUCLEOTIDE BIOSYNTHESIS ADAPTER PROTEIN"/>
    <property type="match status" value="1"/>
</dbReference>